<keyword evidence="2" id="KW-0677">Repeat</keyword>
<evidence type="ECO:0000313" key="8">
    <source>
        <dbReference type="EMBL" id="KAK9842810.1"/>
    </source>
</evidence>
<dbReference type="PROSITE" id="PS00183">
    <property type="entry name" value="UBC_1"/>
    <property type="match status" value="1"/>
</dbReference>
<dbReference type="SUPFAM" id="SSF48371">
    <property type="entry name" value="ARM repeat"/>
    <property type="match status" value="1"/>
</dbReference>
<gene>
    <name evidence="8" type="ORF">WJX74_002682</name>
</gene>
<accession>A0AAW1SAI7</accession>
<keyword evidence="3" id="KW-0833">Ubl conjugation pathway</keyword>
<reference evidence="8 9" key="1">
    <citation type="journal article" date="2024" name="Nat. Commun.">
        <title>Phylogenomics reveals the evolutionary origins of lichenization in chlorophyte algae.</title>
        <authorList>
            <person name="Puginier C."/>
            <person name="Libourel C."/>
            <person name="Otte J."/>
            <person name="Skaloud P."/>
            <person name="Haon M."/>
            <person name="Grisel S."/>
            <person name="Petersen M."/>
            <person name="Berrin J.G."/>
            <person name="Delaux P.M."/>
            <person name="Dal Grande F."/>
            <person name="Keller J."/>
        </authorList>
    </citation>
    <scope>NUCLEOTIDE SEQUENCE [LARGE SCALE GENOMIC DNA]</scope>
    <source>
        <strain evidence="8 9">SAG 2145</strain>
    </source>
</reference>
<proteinExistence type="predicted"/>
<feature type="domain" description="UBC core" evidence="7">
    <location>
        <begin position="4"/>
        <end position="150"/>
    </location>
</feature>
<evidence type="ECO:0000313" key="9">
    <source>
        <dbReference type="Proteomes" id="UP001438707"/>
    </source>
</evidence>
<dbReference type="PROSITE" id="PS50127">
    <property type="entry name" value="UBC_2"/>
    <property type="match status" value="1"/>
</dbReference>
<dbReference type="Gene3D" id="3.10.110.10">
    <property type="entry name" value="Ubiquitin Conjugating Enzyme"/>
    <property type="match status" value="1"/>
</dbReference>
<dbReference type="EMBL" id="JALJOS010000002">
    <property type="protein sequence ID" value="KAK9842810.1"/>
    <property type="molecule type" value="Genomic_DNA"/>
</dbReference>
<evidence type="ECO:0000259" key="7">
    <source>
        <dbReference type="PROSITE" id="PS50127"/>
    </source>
</evidence>
<dbReference type="FunFam" id="3.10.110.10:FF:000090">
    <property type="entry name" value="Ubiquitin-conjugating enzyme E2-17 kDa"/>
    <property type="match status" value="1"/>
</dbReference>
<sequence length="801" mass="86945">MSTTARKRLMRDFKRLHIDPPQGVNGSPAPDNIMQWNAVIFGPEDTPWDGGTFRLTLEFQEEYPNKAPVVKFKSTMFHPNIYADGGICLDILQNQWSPIYDVSAILTSIQSLLCDPNPNSPANSEAARLYSENRREYNRRVSEGLSDIERAKALLVNNHPVSQRAVIDSLPALVKSKGKSAYVHLASSLLNNLAAQPNDAQVAFIEAIAAIGRDKLLSASDVADCLLPNVLANISHAPASPEVADAWIKAFQALAPSLDRAVLRSKALPVVMAKASASETSVASRLASCALLGALAPRLTREEVEQHFLRRGLTMCQEVDYVVRMCMCDQLAGLAKAVGRDVTAAQILPETLELVKDDDMRVRVAAVGALVGMLEVLPQDLRRSKAMPRLRQLCTENSGEADMARCLSRLMPTIFARVIGEQDNDQEVGSFLSSFRSLSASTDATARQTCASHVFTILQGATARRYATHLHDTLMTMVADQDENVRAALAGQFGDVCRLLGKERCQHYMKRPLLALLGDSTHAVKAAIAKNIGVTAFTSDQVYDNLVPIAVKYLTNGIASVMPAAADAVAASLRTNRRQHQRTELYGRMLRDFAHGRCFMRRCSFLIMAASLLARFSAKYFAEWCLSTVLELSSDPVPLVRLRVCPLMPALRSTLQLPDDAERLDKLSAALVTLSTDPDADVAAAARAVTGEFQSKPVRKKNEASPGADVAFAAFEAADKKKAAEESDMSMFADEIERMKAENGLDKRRQAAAATETAASKAKPAAKVAVADNKAGIKPPVRKPDALPAAGESLITPLPTT</sequence>
<dbReference type="PANTHER" id="PTHR21467:SF0">
    <property type="entry name" value="SERINE_THREONINE-PROTEIN PHOSPHATASE 4 REGULATORY SUBUNIT 4"/>
    <property type="match status" value="1"/>
</dbReference>
<dbReference type="GO" id="GO:0016740">
    <property type="term" value="F:transferase activity"/>
    <property type="evidence" value="ECO:0007669"/>
    <property type="project" value="UniProtKB-KW"/>
</dbReference>
<feature type="repeat" description="HEAT" evidence="4">
    <location>
        <begin position="470"/>
        <end position="508"/>
    </location>
</feature>
<dbReference type="InterPro" id="IPR016135">
    <property type="entry name" value="UBQ-conjugating_enzyme/RWD"/>
</dbReference>
<feature type="repeat" description="HEAT" evidence="4">
    <location>
        <begin position="347"/>
        <end position="385"/>
    </location>
</feature>
<organism evidence="8 9">
    <name type="scientific">Apatococcus lobatus</name>
    <dbReference type="NCBI Taxonomy" id="904363"/>
    <lineage>
        <taxon>Eukaryota</taxon>
        <taxon>Viridiplantae</taxon>
        <taxon>Chlorophyta</taxon>
        <taxon>core chlorophytes</taxon>
        <taxon>Trebouxiophyceae</taxon>
        <taxon>Chlorellales</taxon>
        <taxon>Chlorellaceae</taxon>
        <taxon>Apatococcus</taxon>
    </lineage>
</organism>
<evidence type="ECO:0000256" key="6">
    <source>
        <dbReference type="SAM" id="MobiDB-lite"/>
    </source>
</evidence>
<evidence type="ECO:0000256" key="2">
    <source>
        <dbReference type="ARBA" id="ARBA00022737"/>
    </source>
</evidence>
<dbReference type="Pfam" id="PF00179">
    <property type="entry name" value="UQ_con"/>
    <property type="match status" value="1"/>
</dbReference>
<dbReference type="Proteomes" id="UP001438707">
    <property type="component" value="Unassembled WGS sequence"/>
</dbReference>
<feature type="region of interest" description="Disordered" evidence="6">
    <location>
        <begin position="742"/>
        <end position="801"/>
    </location>
</feature>
<feature type="compositionally biased region" description="Low complexity" evidence="6">
    <location>
        <begin position="751"/>
        <end position="774"/>
    </location>
</feature>
<evidence type="ECO:0000256" key="3">
    <source>
        <dbReference type="ARBA" id="ARBA00022786"/>
    </source>
</evidence>
<dbReference type="InterPro" id="IPR055231">
    <property type="entry name" value="2AA_helical"/>
</dbReference>
<dbReference type="PROSITE" id="PS50077">
    <property type="entry name" value="HEAT_REPEAT"/>
    <property type="match status" value="2"/>
</dbReference>
<feature type="active site" description="Glycyl thioester intermediate" evidence="5">
    <location>
        <position position="88"/>
    </location>
</feature>
<dbReference type="InterPro" id="IPR000608">
    <property type="entry name" value="UBC"/>
</dbReference>
<keyword evidence="1" id="KW-0808">Transferase</keyword>
<protein>
    <recommendedName>
        <fullName evidence="7">UBC core domain-containing protein</fullName>
    </recommendedName>
</protein>
<dbReference type="AlphaFoldDB" id="A0AAW1SAI7"/>
<dbReference type="InterPro" id="IPR011989">
    <property type="entry name" value="ARM-like"/>
</dbReference>
<dbReference type="SUPFAM" id="SSF54495">
    <property type="entry name" value="UBC-like"/>
    <property type="match status" value="1"/>
</dbReference>
<evidence type="ECO:0000256" key="5">
    <source>
        <dbReference type="PROSITE-ProRule" id="PRU10133"/>
    </source>
</evidence>
<evidence type="ECO:0000256" key="1">
    <source>
        <dbReference type="ARBA" id="ARBA00022679"/>
    </source>
</evidence>
<keyword evidence="9" id="KW-1185">Reference proteome</keyword>
<dbReference type="InterPro" id="IPR016024">
    <property type="entry name" value="ARM-type_fold"/>
</dbReference>
<dbReference type="InterPro" id="IPR021133">
    <property type="entry name" value="HEAT_type_2"/>
</dbReference>
<dbReference type="Pfam" id="PF22956">
    <property type="entry name" value="VPS15-like_hel"/>
    <property type="match status" value="1"/>
</dbReference>
<dbReference type="InterPro" id="IPR023313">
    <property type="entry name" value="UBQ-conjugating_AS"/>
</dbReference>
<dbReference type="InterPro" id="IPR039918">
    <property type="entry name" value="PPP4R4"/>
</dbReference>
<name>A0AAW1SAI7_9CHLO</name>
<dbReference type="SMART" id="SM00212">
    <property type="entry name" value="UBCc"/>
    <property type="match status" value="1"/>
</dbReference>
<dbReference type="PANTHER" id="PTHR21467">
    <property type="entry name" value="PROTEIN PHOSPHATASE 4 REGULATORY SUBUNIT 4 PPP4R4"/>
    <property type="match status" value="1"/>
</dbReference>
<evidence type="ECO:0000256" key="4">
    <source>
        <dbReference type="PROSITE-ProRule" id="PRU00103"/>
    </source>
</evidence>
<dbReference type="Gene3D" id="1.25.10.10">
    <property type="entry name" value="Leucine-rich Repeat Variant"/>
    <property type="match status" value="1"/>
</dbReference>
<comment type="caution">
    <text evidence="8">The sequence shown here is derived from an EMBL/GenBank/DDBJ whole genome shotgun (WGS) entry which is preliminary data.</text>
</comment>
<dbReference type="CDD" id="cd23790">
    <property type="entry name" value="UBCc_UBE2A_2B"/>
    <property type="match status" value="1"/>
</dbReference>